<feature type="region of interest" description="Disordered" evidence="5">
    <location>
        <begin position="486"/>
        <end position="510"/>
    </location>
</feature>
<dbReference type="EMBL" id="HF935465">
    <property type="protein sequence ID" value="CCX09460.1"/>
    <property type="molecule type" value="Genomic_DNA"/>
</dbReference>
<evidence type="ECO:0000256" key="5">
    <source>
        <dbReference type="SAM" id="MobiDB-lite"/>
    </source>
</evidence>
<feature type="transmembrane region" description="Helical" evidence="6">
    <location>
        <begin position="678"/>
        <end position="700"/>
    </location>
</feature>
<dbReference type="InterPro" id="IPR023244">
    <property type="entry name" value="Brefeldin_A-sensitivity_4"/>
</dbReference>
<dbReference type="OMA" id="INEHFRH"/>
<dbReference type="STRING" id="1076935.U4LE48"/>
<evidence type="ECO:0000256" key="4">
    <source>
        <dbReference type="ARBA" id="ARBA00023136"/>
    </source>
</evidence>
<dbReference type="InterPro" id="IPR052430">
    <property type="entry name" value="IVT-Associated"/>
</dbReference>
<dbReference type="AlphaFoldDB" id="U4LE48"/>
<sequence length="887" mass="99940">MVIKSSLAYFIGSLATYVTPVSDLLGRYDGKHMVATFCTYFHPARSAGSMHQATLYALAAFFYSTFISIGSMALSIFFNKMHMIQLGHALVLIIFCAGGLGFIGYIKQTKAHPTVSVACSLASISIITILTKEGSVQRAQFNMGKIWQVSLILLMSIAISNVLAFLLWPSSAIDDLRQLMVTCFDDFSEKLGGITHSFLQGSFDDVNTKYASIENSHRAVFGLLQKHLQEAKYEHYLRGTEKQFHQMKLLVESMQRLAQNIGGLGSAAHTQFMLLKEIRERESGAIPMNFASRLEDPSDAGRLFTPPSRTSDYLLFDDDTISVAESHVTGSESDTGLDNTTTPLTVLNIFMYHLGPPMKSLAYTLREIMDDLPFESQPPYRINVNPMYDDSLDSAVRLFEDKQREALNNLYKSDLITKRRSVEEAADVEETAASCGYFSDNLTFLAEEMKAFLELLEELQYLQETRVRSWEWLKFWKRGKKGSKSPEEEELLRHTTTVEPSVAPPKKAKTIPNVSPDDKVTFTYKVWKGLSALRNDNVKFSVKVGLGAGLYALPAFIPYTRPMFSQWRGEWGLVSYMIIMSMTLGQTNNSGEARVVGTMIGAILAWFAWVVFPENPYALSLFGFVVSLPCFYIILNWKQATFGRFILLTYNLSALYAYSMSLKNNDHKDDDEGGVNPIITNIVLHRFVAVTVGVVWGLFVNRMIWPISARSQLRKGLSVLWLRMALIWSHDPLNGLIDGSREKYRSITEDYSLQKTLIHLNGLAAAAPHEFRLKGPFPVKEYGNIHKANQSILDAFHGMSVMISKDPKANRREMEILNFTKKARDRLLAKLFEYRANIRGTDGEADEDFATVYAYALVTARISEGLDELIRNVELLYGVLEDEMLEI</sequence>
<organism evidence="8 9">
    <name type="scientific">Pyronema omphalodes (strain CBS 100304)</name>
    <name type="common">Pyronema confluens</name>
    <dbReference type="NCBI Taxonomy" id="1076935"/>
    <lineage>
        <taxon>Eukaryota</taxon>
        <taxon>Fungi</taxon>
        <taxon>Dikarya</taxon>
        <taxon>Ascomycota</taxon>
        <taxon>Pezizomycotina</taxon>
        <taxon>Pezizomycetes</taxon>
        <taxon>Pezizales</taxon>
        <taxon>Pyronemataceae</taxon>
        <taxon>Pyronema</taxon>
    </lineage>
</organism>
<dbReference type="OrthoDB" id="68611at2759"/>
<dbReference type="PANTHER" id="PTHR47804">
    <property type="entry name" value="60S RIBOSOMAL PROTEIN L19"/>
    <property type="match status" value="1"/>
</dbReference>
<protein>
    <submittedName>
        <fullName evidence="8">Similar to Uncharacterized protein C26F1.08c acc. no. Q10495</fullName>
    </submittedName>
</protein>
<dbReference type="Pfam" id="PF13515">
    <property type="entry name" value="FUSC_2"/>
    <property type="match status" value="1"/>
</dbReference>
<name>U4LE48_PYROM</name>
<feature type="transmembrane region" description="Helical" evidence="6">
    <location>
        <begin position="84"/>
        <end position="106"/>
    </location>
</feature>
<evidence type="ECO:0000256" key="1">
    <source>
        <dbReference type="ARBA" id="ARBA00004141"/>
    </source>
</evidence>
<evidence type="ECO:0000313" key="8">
    <source>
        <dbReference type="EMBL" id="CCX09460.1"/>
    </source>
</evidence>
<feature type="transmembrane region" description="Helical" evidence="6">
    <location>
        <begin position="113"/>
        <end position="131"/>
    </location>
</feature>
<dbReference type="PRINTS" id="PR02047">
    <property type="entry name" value="BREFELDNASP4"/>
</dbReference>
<dbReference type="InterPro" id="IPR049453">
    <property type="entry name" value="Memb_transporter_dom"/>
</dbReference>
<feature type="transmembrane region" description="Helical" evidence="6">
    <location>
        <begin position="642"/>
        <end position="658"/>
    </location>
</feature>
<reference evidence="8 9" key="1">
    <citation type="journal article" date="2013" name="PLoS Genet.">
        <title>The genome and development-dependent transcriptomes of Pyronema confluens: a window into fungal evolution.</title>
        <authorList>
            <person name="Traeger S."/>
            <person name="Altegoer F."/>
            <person name="Freitag M."/>
            <person name="Gabaldon T."/>
            <person name="Kempken F."/>
            <person name="Kumar A."/>
            <person name="Marcet-Houben M."/>
            <person name="Poggeler S."/>
            <person name="Stajich J.E."/>
            <person name="Nowrousian M."/>
        </authorList>
    </citation>
    <scope>NUCLEOTIDE SEQUENCE [LARGE SCALE GENOMIC DNA]</scope>
    <source>
        <strain evidence="9">CBS 100304</strain>
        <tissue evidence="8">Vegetative mycelium</tissue>
    </source>
</reference>
<feature type="transmembrane region" description="Helical" evidence="6">
    <location>
        <begin position="618"/>
        <end position="635"/>
    </location>
</feature>
<keyword evidence="9" id="KW-1185">Reference proteome</keyword>
<feature type="domain" description="Integral membrane bound transporter" evidence="7">
    <location>
        <begin position="563"/>
        <end position="700"/>
    </location>
</feature>
<evidence type="ECO:0000313" key="9">
    <source>
        <dbReference type="Proteomes" id="UP000018144"/>
    </source>
</evidence>
<evidence type="ECO:0000256" key="2">
    <source>
        <dbReference type="ARBA" id="ARBA00022692"/>
    </source>
</evidence>
<comment type="subcellular location">
    <subcellularLocation>
        <location evidence="1">Membrane</location>
        <topology evidence="1">Multi-pass membrane protein</topology>
    </subcellularLocation>
</comment>
<evidence type="ECO:0000256" key="6">
    <source>
        <dbReference type="SAM" id="Phobius"/>
    </source>
</evidence>
<keyword evidence="4 6" id="KW-0472">Membrane</keyword>
<keyword evidence="2 6" id="KW-0812">Transmembrane</keyword>
<evidence type="ECO:0000259" key="7">
    <source>
        <dbReference type="Pfam" id="PF13515"/>
    </source>
</evidence>
<feature type="transmembrane region" description="Helical" evidence="6">
    <location>
        <begin position="55"/>
        <end position="78"/>
    </location>
</feature>
<feature type="transmembrane region" description="Helical" evidence="6">
    <location>
        <begin position="146"/>
        <end position="168"/>
    </location>
</feature>
<dbReference type="GO" id="GO:0016020">
    <property type="term" value="C:membrane"/>
    <property type="evidence" value="ECO:0007669"/>
    <property type="project" value="UniProtKB-SubCell"/>
</dbReference>
<dbReference type="PANTHER" id="PTHR47804:SF1">
    <property type="entry name" value="DUF2421 DOMAIN-CONTAINING PROTEIN"/>
    <property type="match status" value="1"/>
</dbReference>
<accession>U4LE48</accession>
<proteinExistence type="predicted"/>
<dbReference type="eggNOG" id="KOG4711">
    <property type="taxonomic scope" value="Eukaryota"/>
</dbReference>
<evidence type="ECO:0000256" key="3">
    <source>
        <dbReference type="ARBA" id="ARBA00022989"/>
    </source>
</evidence>
<feature type="transmembrane region" description="Helical" evidence="6">
    <location>
        <begin position="595"/>
        <end position="612"/>
    </location>
</feature>
<gene>
    <name evidence="8" type="ORF">PCON_09053</name>
</gene>
<keyword evidence="3 6" id="KW-1133">Transmembrane helix</keyword>
<dbReference type="Proteomes" id="UP000018144">
    <property type="component" value="Unassembled WGS sequence"/>
</dbReference>